<keyword evidence="3" id="KW-1185">Reference proteome</keyword>
<keyword evidence="1" id="KW-0812">Transmembrane</keyword>
<reference evidence="2 3" key="1">
    <citation type="submission" date="2020-08" db="EMBL/GenBank/DDBJ databases">
        <title>Genomic Encyclopedia of Type Strains, Phase IV (KMG-IV): sequencing the most valuable type-strain genomes for metagenomic binning, comparative biology and taxonomic classification.</title>
        <authorList>
            <person name="Goeker M."/>
        </authorList>
    </citation>
    <scope>NUCLEOTIDE SEQUENCE [LARGE SCALE GENOMIC DNA]</scope>
    <source>
        <strain evidence="2 3">YIM 65646</strain>
    </source>
</reference>
<dbReference type="EMBL" id="JACHGT010000010">
    <property type="protein sequence ID" value="MBB6036804.1"/>
    <property type="molecule type" value="Genomic_DNA"/>
</dbReference>
<accession>A0A841FLR9</accession>
<evidence type="ECO:0000256" key="1">
    <source>
        <dbReference type="SAM" id="Phobius"/>
    </source>
</evidence>
<name>A0A841FLR9_9ACTN</name>
<organism evidence="2 3">
    <name type="scientific">Phytomonospora endophytica</name>
    <dbReference type="NCBI Taxonomy" id="714109"/>
    <lineage>
        <taxon>Bacteria</taxon>
        <taxon>Bacillati</taxon>
        <taxon>Actinomycetota</taxon>
        <taxon>Actinomycetes</taxon>
        <taxon>Micromonosporales</taxon>
        <taxon>Micromonosporaceae</taxon>
        <taxon>Phytomonospora</taxon>
    </lineage>
</organism>
<dbReference type="RefSeq" id="WP_184789644.1">
    <property type="nucleotide sequence ID" value="NZ_BONT01000058.1"/>
</dbReference>
<proteinExistence type="predicted"/>
<protein>
    <submittedName>
        <fullName evidence="2">Uncharacterized protein</fullName>
    </submittedName>
</protein>
<comment type="caution">
    <text evidence="2">The sequence shown here is derived from an EMBL/GenBank/DDBJ whole genome shotgun (WGS) entry which is preliminary data.</text>
</comment>
<gene>
    <name evidence="2" type="ORF">HNR73_004677</name>
</gene>
<dbReference type="AlphaFoldDB" id="A0A841FLR9"/>
<feature type="transmembrane region" description="Helical" evidence="1">
    <location>
        <begin position="9"/>
        <end position="28"/>
    </location>
</feature>
<dbReference type="Proteomes" id="UP000548476">
    <property type="component" value="Unassembled WGS sequence"/>
</dbReference>
<keyword evidence="1" id="KW-1133">Transmembrane helix</keyword>
<feature type="transmembrane region" description="Helical" evidence="1">
    <location>
        <begin position="34"/>
        <end position="56"/>
    </location>
</feature>
<sequence>MLALLARLGLYMAIFLTVLPALMLLFLEPRSAEFVVTALTLGMGLFLALISSLALYRERKRL</sequence>
<keyword evidence="1" id="KW-0472">Membrane</keyword>
<evidence type="ECO:0000313" key="3">
    <source>
        <dbReference type="Proteomes" id="UP000548476"/>
    </source>
</evidence>
<evidence type="ECO:0000313" key="2">
    <source>
        <dbReference type="EMBL" id="MBB6036804.1"/>
    </source>
</evidence>